<keyword evidence="1" id="KW-0732">Signal</keyword>
<dbReference type="PROSITE" id="PS51257">
    <property type="entry name" value="PROKAR_LIPOPROTEIN"/>
    <property type="match status" value="1"/>
</dbReference>
<reference evidence="3" key="1">
    <citation type="submission" date="2016-11" db="EMBL/GenBank/DDBJ databases">
        <authorList>
            <person name="Shukria A."/>
            <person name="Stevens D.C."/>
        </authorList>
    </citation>
    <scope>NUCLEOTIDE SEQUENCE [LARGE SCALE GENOMIC DNA]</scope>
    <source>
        <strain evidence="3">Cbfe23</strain>
    </source>
</reference>
<comment type="caution">
    <text evidence="2">The sequence shown here is derived from an EMBL/GenBank/DDBJ whole genome shotgun (WGS) entry which is preliminary data.</text>
</comment>
<feature type="signal peptide" evidence="1">
    <location>
        <begin position="1"/>
        <end position="20"/>
    </location>
</feature>
<name>A0A1L9B8D8_9BACT</name>
<protein>
    <recommendedName>
        <fullName evidence="4">Lipoprotein</fullName>
    </recommendedName>
</protein>
<keyword evidence="3" id="KW-1185">Reference proteome</keyword>
<evidence type="ECO:0000313" key="3">
    <source>
        <dbReference type="Proteomes" id="UP000182229"/>
    </source>
</evidence>
<dbReference type="AlphaFoldDB" id="A0A1L9B8D8"/>
<feature type="chain" id="PRO_5012408663" description="Lipoprotein" evidence="1">
    <location>
        <begin position="21"/>
        <end position="424"/>
    </location>
</feature>
<dbReference type="EMBL" id="MPIN01000005">
    <property type="protein sequence ID" value="OJH38514.1"/>
    <property type="molecule type" value="Genomic_DNA"/>
</dbReference>
<dbReference type="Proteomes" id="UP000182229">
    <property type="component" value="Unassembled WGS sequence"/>
</dbReference>
<sequence>MPIMNRLTPLIVLLSAGCAANPPAIRLSEAQARNSAAAAASKPAVDPSQSTPVEALTPRQAMARELQNPLPRARVESPEAFFRGEVLAAGTPEVNKRPNGVVILTLPIGTATPITCFFHPEAIDAGATAKVLIESLLEDVKLERVRATDVKAFANSPALFLEADFVQDDKVGRLKMVVHADPVLPKTCFHDEMGYVQTFQRVTESLATGLSSTAEEQPVPPYFSDVQVMRVNDVVLGFQYAALFHAKSGGTVLETNTTMVRPGTPATLQYQDTSIQEWVDDKGVLQSKSYHKRLGQEITAQVRAERQEDGSYGVEGSMGGKDVKARLSGELLGEVGIALRVRDGLLKGGAKLETAMWIPPSDASAPTRVVVSPRAGAGPRSATMEMNQMSVNVEFDVHGFTERMEAPAGGASFVTERISQTGTP</sequence>
<dbReference type="OrthoDB" id="5513970at2"/>
<accession>A0A1L9B8D8</accession>
<evidence type="ECO:0000313" key="2">
    <source>
        <dbReference type="EMBL" id="OJH38514.1"/>
    </source>
</evidence>
<organism evidence="2 3">
    <name type="scientific">Cystobacter ferrugineus</name>
    <dbReference type="NCBI Taxonomy" id="83449"/>
    <lineage>
        <taxon>Bacteria</taxon>
        <taxon>Pseudomonadati</taxon>
        <taxon>Myxococcota</taxon>
        <taxon>Myxococcia</taxon>
        <taxon>Myxococcales</taxon>
        <taxon>Cystobacterineae</taxon>
        <taxon>Archangiaceae</taxon>
        <taxon>Cystobacter</taxon>
    </lineage>
</organism>
<gene>
    <name evidence="2" type="ORF">BON30_19875</name>
</gene>
<reference evidence="2 3" key="2">
    <citation type="submission" date="2016-12" db="EMBL/GenBank/DDBJ databases">
        <title>Draft Genome Sequence of Cystobacter ferrugineus Strain Cbfe23.</title>
        <authorList>
            <person name="Akbar S."/>
            <person name="Dowd S.E."/>
            <person name="Stevens D.C."/>
        </authorList>
    </citation>
    <scope>NUCLEOTIDE SEQUENCE [LARGE SCALE GENOMIC DNA]</scope>
    <source>
        <strain evidence="2 3">Cbfe23</strain>
    </source>
</reference>
<evidence type="ECO:0008006" key="4">
    <source>
        <dbReference type="Google" id="ProtNLM"/>
    </source>
</evidence>
<proteinExistence type="predicted"/>
<evidence type="ECO:0000256" key="1">
    <source>
        <dbReference type="SAM" id="SignalP"/>
    </source>
</evidence>